<evidence type="ECO:0000256" key="3">
    <source>
        <dbReference type="ARBA" id="ARBA00022603"/>
    </source>
</evidence>
<feature type="binding site" evidence="7">
    <location>
        <position position="124"/>
    </location>
    <ligand>
        <name>S-adenosyl-L-methionine</name>
        <dbReference type="ChEBI" id="CHEBI:59789"/>
    </ligand>
</feature>
<gene>
    <name evidence="7" type="primary">trmB</name>
    <name evidence="8" type="ORF">DWY99_09585</name>
</gene>
<feature type="binding site" evidence="7">
    <location>
        <position position="43"/>
    </location>
    <ligand>
        <name>S-adenosyl-L-methionine</name>
        <dbReference type="ChEBI" id="CHEBI:59789"/>
    </ligand>
</feature>
<keyword evidence="4 7" id="KW-0808">Transferase</keyword>
<comment type="catalytic activity">
    <reaction evidence="1 7">
        <text>guanosine(46) in tRNA + S-adenosyl-L-methionine = N(7)-methylguanosine(46) in tRNA + S-adenosyl-L-homocysteine</text>
        <dbReference type="Rhea" id="RHEA:42708"/>
        <dbReference type="Rhea" id="RHEA-COMP:10188"/>
        <dbReference type="Rhea" id="RHEA-COMP:10189"/>
        <dbReference type="ChEBI" id="CHEBI:57856"/>
        <dbReference type="ChEBI" id="CHEBI:59789"/>
        <dbReference type="ChEBI" id="CHEBI:74269"/>
        <dbReference type="ChEBI" id="CHEBI:74480"/>
        <dbReference type="EC" id="2.1.1.33"/>
    </reaction>
</comment>
<comment type="function">
    <text evidence="2 7">Catalyzes the formation of N(7)-methylguanine at position 46 (m7G46) in tRNA.</text>
</comment>
<dbReference type="PANTHER" id="PTHR23417:SF14">
    <property type="entry name" value="PENTACOTRIPEPTIDE-REPEAT REGION OF PRORP DOMAIN-CONTAINING PROTEIN"/>
    <property type="match status" value="1"/>
</dbReference>
<reference evidence="8 9" key="1">
    <citation type="submission" date="2018-08" db="EMBL/GenBank/DDBJ databases">
        <title>A genome reference for cultivated species of the human gut microbiota.</title>
        <authorList>
            <person name="Zou Y."/>
            <person name="Xue W."/>
            <person name="Luo G."/>
        </authorList>
    </citation>
    <scope>NUCLEOTIDE SEQUENCE [LARGE SCALE GENOMIC DNA]</scope>
    <source>
        <strain evidence="8 9">AF28-26</strain>
    </source>
</reference>
<keyword evidence="5 7" id="KW-0949">S-adenosyl-L-methionine</keyword>
<dbReference type="PANTHER" id="PTHR23417">
    <property type="entry name" value="3-DEOXY-D-MANNO-OCTULOSONIC-ACID TRANSFERASE/TRNA GUANINE-N 7 - -METHYLTRANSFERASE"/>
    <property type="match status" value="1"/>
</dbReference>
<comment type="caution">
    <text evidence="7">Lacks conserved residue(s) required for the propagation of feature annotation.</text>
</comment>
<dbReference type="NCBIfam" id="TIGR00091">
    <property type="entry name" value="tRNA (guanosine(46)-N7)-methyltransferase TrmB"/>
    <property type="match status" value="1"/>
</dbReference>
<evidence type="ECO:0000313" key="8">
    <source>
        <dbReference type="EMBL" id="RGQ38596.1"/>
    </source>
</evidence>
<feature type="binding site" evidence="7">
    <location>
        <position position="160"/>
    </location>
    <ligand>
        <name>substrate</name>
    </ligand>
</feature>
<dbReference type="GO" id="GO:0043527">
    <property type="term" value="C:tRNA methyltransferase complex"/>
    <property type="evidence" value="ECO:0007669"/>
    <property type="project" value="TreeGrafter"/>
</dbReference>
<dbReference type="NCBIfam" id="NF001080">
    <property type="entry name" value="PRK00121.2-2"/>
    <property type="match status" value="1"/>
</dbReference>
<evidence type="ECO:0000256" key="2">
    <source>
        <dbReference type="ARBA" id="ARBA00003015"/>
    </source>
</evidence>
<keyword evidence="3 7" id="KW-0489">Methyltransferase</keyword>
<organism evidence="8 9">
    <name type="scientific">[Clostridium] leptum</name>
    <dbReference type="NCBI Taxonomy" id="1535"/>
    <lineage>
        <taxon>Bacteria</taxon>
        <taxon>Bacillati</taxon>
        <taxon>Bacillota</taxon>
        <taxon>Clostridia</taxon>
        <taxon>Eubacteriales</taxon>
        <taxon>Oscillospiraceae</taxon>
        <taxon>Oscillospiraceae incertae sedis</taxon>
    </lineage>
</organism>
<dbReference type="PROSITE" id="PS51625">
    <property type="entry name" value="SAM_MT_TRMB"/>
    <property type="match status" value="1"/>
</dbReference>
<dbReference type="Proteomes" id="UP000284751">
    <property type="component" value="Unassembled WGS sequence"/>
</dbReference>
<name>A0A412AW57_9FIRM</name>
<protein>
    <recommendedName>
        <fullName evidence="7">tRNA (guanine-N(7)-)-methyltransferase</fullName>
        <ecNumber evidence="7">2.1.1.33</ecNumber>
    </recommendedName>
    <alternativeName>
        <fullName evidence="7">tRNA (guanine(46)-N(7))-methyltransferase</fullName>
    </alternativeName>
    <alternativeName>
        <fullName evidence="7">tRNA(m7G46)-methyltransferase</fullName>
    </alternativeName>
</protein>
<evidence type="ECO:0000256" key="5">
    <source>
        <dbReference type="ARBA" id="ARBA00022691"/>
    </source>
</evidence>
<evidence type="ECO:0000313" key="9">
    <source>
        <dbReference type="Proteomes" id="UP000284751"/>
    </source>
</evidence>
<dbReference type="UniPathway" id="UPA00989"/>
<comment type="pathway">
    <text evidence="7">tRNA modification; N(7)-methylguanine-tRNA biosynthesis.</text>
</comment>
<dbReference type="Pfam" id="PF02390">
    <property type="entry name" value="Methyltransf_4"/>
    <property type="match status" value="1"/>
</dbReference>
<dbReference type="EMBL" id="QRTC01000038">
    <property type="protein sequence ID" value="RGQ38596.1"/>
    <property type="molecule type" value="Genomic_DNA"/>
</dbReference>
<evidence type="ECO:0000256" key="7">
    <source>
        <dbReference type="HAMAP-Rule" id="MF_01057"/>
    </source>
</evidence>
<feature type="binding site" evidence="7">
    <location>
        <position position="128"/>
    </location>
    <ligand>
        <name>substrate</name>
    </ligand>
</feature>
<keyword evidence="6 7" id="KW-0819">tRNA processing</keyword>
<dbReference type="GO" id="GO:0008176">
    <property type="term" value="F:tRNA (guanine(46)-N7)-methyltransferase activity"/>
    <property type="evidence" value="ECO:0007669"/>
    <property type="project" value="UniProtKB-UniRule"/>
</dbReference>
<sequence>MRMRHKKWSMPELLGSGYYVEEPEALRGKWKEAFARSQPLHLELGCGKGVFTAAIAASHPEINYLAIDISPDVLGVAKRNIDKEMEAAGRRPENILLAIYDIERIDKILAPGDQVDRIYINFCNPWPKAKHHKRRLTHPRQLKLYQAFLKPGASVYFKTDDDGLYLSSRGYFLSENFELEIDEKNLHQAGLSEDVCNFTTEHELMFSRQGVPIKFLKAVFKGPCL</sequence>
<comment type="similarity">
    <text evidence="7">Belongs to the class I-like SAM-binding methyltransferase superfamily. TrmB family.</text>
</comment>
<proteinExistence type="inferred from homology"/>
<dbReference type="AlphaFoldDB" id="A0A412AW57"/>
<dbReference type="InterPro" id="IPR003358">
    <property type="entry name" value="tRNA_(Gua-N-7)_MeTrfase_Trmb"/>
</dbReference>
<dbReference type="CDD" id="cd02440">
    <property type="entry name" value="AdoMet_MTases"/>
    <property type="match status" value="1"/>
</dbReference>
<dbReference type="Gene3D" id="3.40.50.150">
    <property type="entry name" value="Vaccinia Virus protein VP39"/>
    <property type="match status" value="1"/>
</dbReference>
<accession>A0A412AW57</accession>
<feature type="binding site" evidence="7">
    <location>
        <position position="101"/>
    </location>
    <ligand>
        <name>S-adenosyl-L-methionine</name>
        <dbReference type="ChEBI" id="CHEBI:59789"/>
    </ligand>
</feature>
<feature type="binding site" evidence="7">
    <location>
        <position position="68"/>
    </location>
    <ligand>
        <name>S-adenosyl-L-methionine</name>
        <dbReference type="ChEBI" id="CHEBI:59789"/>
    </ligand>
</feature>
<dbReference type="SUPFAM" id="SSF53335">
    <property type="entry name" value="S-adenosyl-L-methionine-dependent methyltransferases"/>
    <property type="match status" value="1"/>
</dbReference>
<dbReference type="HAMAP" id="MF_01057">
    <property type="entry name" value="tRNA_methyltr_TrmB"/>
    <property type="match status" value="1"/>
</dbReference>
<evidence type="ECO:0000256" key="6">
    <source>
        <dbReference type="ARBA" id="ARBA00022694"/>
    </source>
</evidence>
<dbReference type="InterPro" id="IPR029063">
    <property type="entry name" value="SAM-dependent_MTases_sf"/>
</dbReference>
<comment type="caution">
    <text evidence="8">The sequence shown here is derived from an EMBL/GenBank/DDBJ whole genome shotgun (WGS) entry which is preliminary data.</text>
</comment>
<dbReference type="InterPro" id="IPR055361">
    <property type="entry name" value="tRNA_methyltr_TrmB_bact"/>
</dbReference>
<evidence type="ECO:0000256" key="4">
    <source>
        <dbReference type="ARBA" id="ARBA00022679"/>
    </source>
</evidence>
<dbReference type="EC" id="2.1.1.33" evidence="7"/>
<evidence type="ECO:0000256" key="1">
    <source>
        <dbReference type="ARBA" id="ARBA00000142"/>
    </source>
</evidence>